<dbReference type="CDD" id="cd00161">
    <property type="entry name" value="beta-trefoil_Ricin-like"/>
    <property type="match status" value="1"/>
</dbReference>
<feature type="chain" id="PRO_5019099232" description="Ricin B lectin domain-containing protein" evidence="3">
    <location>
        <begin position="44"/>
        <end position="1020"/>
    </location>
</feature>
<keyword evidence="3" id="KW-0732">Signal</keyword>
<dbReference type="OrthoDB" id="3635032at2"/>
<dbReference type="GO" id="GO:0046373">
    <property type="term" value="P:L-arabinose metabolic process"/>
    <property type="evidence" value="ECO:0007669"/>
    <property type="project" value="InterPro"/>
</dbReference>
<dbReference type="Pfam" id="PF00652">
    <property type="entry name" value="Ricin_B_lectin"/>
    <property type="match status" value="1"/>
</dbReference>
<feature type="region of interest" description="Disordered" evidence="2">
    <location>
        <begin position="839"/>
        <end position="865"/>
    </location>
</feature>
<feature type="signal peptide" evidence="3">
    <location>
        <begin position="1"/>
        <end position="43"/>
    </location>
</feature>
<dbReference type="InterPro" id="IPR007934">
    <property type="entry name" value="AbfB_ABD"/>
</dbReference>
<evidence type="ECO:0000313" key="5">
    <source>
        <dbReference type="EMBL" id="RSM85777.1"/>
    </source>
</evidence>
<dbReference type="SUPFAM" id="SSF110221">
    <property type="entry name" value="AbfB domain"/>
    <property type="match status" value="1"/>
</dbReference>
<dbReference type="InterPro" id="IPR013207">
    <property type="entry name" value="LGFP"/>
</dbReference>
<dbReference type="SMART" id="SM00458">
    <property type="entry name" value="RICIN"/>
    <property type="match status" value="1"/>
</dbReference>
<dbReference type="Pfam" id="PF03752">
    <property type="entry name" value="ALF"/>
    <property type="match status" value="1"/>
</dbReference>
<comment type="caution">
    <text evidence="5">The sequence shown here is derived from an EMBL/GenBank/DDBJ whole genome shotgun (WGS) entry which is preliminary data.</text>
</comment>
<dbReference type="Pfam" id="PF05270">
    <property type="entry name" value="AbfB"/>
    <property type="match status" value="1"/>
</dbReference>
<dbReference type="GO" id="GO:0046556">
    <property type="term" value="F:alpha-L-arabinofuranosidase activity"/>
    <property type="evidence" value="ECO:0007669"/>
    <property type="project" value="InterPro"/>
</dbReference>
<feature type="coiled-coil region" evidence="1">
    <location>
        <begin position="228"/>
        <end position="255"/>
    </location>
</feature>
<dbReference type="Pfam" id="PF08310">
    <property type="entry name" value="LGFP"/>
    <property type="match status" value="4"/>
</dbReference>
<evidence type="ECO:0000313" key="6">
    <source>
        <dbReference type="Proteomes" id="UP000287547"/>
    </source>
</evidence>
<dbReference type="Gene3D" id="2.80.10.50">
    <property type="match status" value="2"/>
</dbReference>
<gene>
    <name evidence="5" type="ORF">DMH04_16410</name>
</gene>
<evidence type="ECO:0000256" key="2">
    <source>
        <dbReference type="SAM" id="MobiDB-lite"/>
    </source>
</evidence>
<protein>
    <recommendedName>
        <fullName evidence="4">Ricin B lectin domain-containing protein</fullName>
    </recommendedName>
</protein>
<organism evidence="5 6">
    <name type="scientific">Kibdelosporangium aridum</name>
    <dbReference type="NCBI Taxonomy" id="2030"/>
    <lineage>
        <taxon>Bacteria</taxon>
        <taxon>Bacillati</taxon>
        <taxon>Actinomycetota</taxon>
        <taxon>Actinomycetes</taxon>
        <taxon>Pseudonocardiales</taxon>
        <taxon>Pseudonocardiaceae</taxon>
        <taxon>Kibdelosporangium</taxon>
    </lineage>
</organism>
<evidence type="ECO:0000259" key="4">
    <source>
        <dbReference type="SMART" id="SM00458"/>
    </source>
</evidence>
<dbReference type="InterPro" id="IPR036195">
    <property type="entry name" value="AbfB_ABD_sf"/>
</dbReference>
<dbReference type="SUPFAM" id="SSF50370">
    <property type="entry name" value="Ricin B-like lectins"/>
    <property type="match status" value="1"/>
</dbReference>
<evidence type="ECO:0000256" key="3">
    <source>
        <dbReference type="SAM" id="SignalP"/>
    </source>
</evidence>
<dbReference type="PROSITE" id="PS50231">
    <property type="entry name" value="RICIN_B_LECTIN"/>
    <property type="match status" value="1"/>
</dbReference>
<dbReference type="InterPro" id="IPR000772">
    <property type="entry name" value="Ricin_B_lectin"/>
</dbReference>
<keyword evidence="1" id="KW-0175">Coiled coil</keyword>
<dbReference type="InterPro" id="IPR035992">
    <property type="entry name" value="Ricin_B-like_lectins"/>
</dbReference>
<name>A0A428ZCG4_KIBAR</name>
<dbReference type="EMBL" id="QHKI01000011">
    <property type="protein sequence ID" value="RSM85777.1"/>
    <property type="molecule type" value="Genomic_DNA"/>
</dbReference>
<feature type="compositionally biased region" description="Polar residues" evidence="2">
    <location>
        <begin position="849"/>
        <end position="865"/>
    </location>
</feature>
<feature type="domain" description="Ricin B lectin" evidence="4">
    <location>
        <begin position="876"/>
        <end position="1017"/>
    </location>
</feature>
<sequence length="1020" mass="111412">MSLNRSRGSAVPAARHRGAFRRFIVGTAMVAAAGVALPEVALAAPPQAAAAAEDPSTDIQRADAAALVGVTLDPDWLGQTERGFVAKIYYKADELDRNRPLEPMHQKKREAAIAALAIDGEEASSRFIKTGIHAAHAEDHRLITERNERRRVEYETKAKALNAISLPVNETILAKSVYDFIVHIDLNAHAHNDMAVRAAARIALQGNAEAQWTFLRSGIFIEHKNDLDRLIQERADKTEAEKEELRKEAARLSVAGFAIQVDPAEAVRLSKMSNQQFVWAIWNTAPNGSEVYKAAEAAIRVFTEAAYTAFINEGAVAARLRDIRNHLTRVDEERTRQIVELRTRADKSLVYPELVKAADAALAGTPDDRTEFLSTGQYQHRTQTLRINAYNGVDSYVADHGGTPVIVPWRKDTTEEQKKQQQWKIEPGLSNPECFSFQSVSRPHNYLVRDTGRYRSASDGARVPVNYSVDGKVAPTDGTTEFKVDATWCVRGNADAIVLRPVSNMEKYLTVTGADHDSFTNVPAKWDAEPPTPLLPMDRRYNSDANLRASLGKPTGEAVLDANNLGYKPYEKGRLYLTSDIIKTDGSEYRRITVHVVYNGPVLDKFLAVGGPNAIQGELFDQVPTRDGKGQVIRIGRPGGGYYHIIWSPATGAHVVYGAVGNTWAASGGEIGPYGYPVTDETTYSPGVVYSRFTGGTIQHSSGGIKEIKGEIHRKFAALGFEEGLGLAYSAEAPFGTEGARWQMFSSGSVIITPRNGTVALTGSIDRKYHSVGLAKLGYPLSDAQPTADGVGKVVNFSLGGAAIYQHPTTNASLVYGAIATKYRELGAERSFLGYPTSDETALPKGKRSTFQSGRIDTSEDGGTTNAYQTTTVTHKAVEIKGVQSGRCIQTAGLIGQDALNNLAAMELWECVAGVKQIWDVVSLGNNVYGLKNRHSGKCLDLRYGELHNLNPIVQYDCHLGSTQQWEFTTAANGTLALRSVHSAKVVEAYNPPDHGNATPVRQWADRGDPWQRWTLVPMN</sequence>
<dbReference type="AlphaFoldDB" id="A0A428ZCG4"/>
<evidence type="ECO:0000256" key="1">
    <source>
        <dbReference type="SAM" id="Coils"/>
    </source>
</evidence>
<reference evidence="5 6" key="1">
    <citation type="submission" date="2018-05" db="EMBL/GenBank/DDBJ databases">
        <title>Evolution of GPA BGCs.</title>
        <authorList>
            <person name="Waglechner N."/>
            <person name="Wright G.D."/>
        </authorList>
    </citation>
    <scope>NUCLEOTIDE SEQUENCE [LARGE SCALE GENOMIC DNA]</scope>
    <source>
        <strain evidence="5 6">A82846</strain>
    </source>
</reference>
<accession>A0A428ZCG4</accession>
<dbReference type="InterPro" id="IPR005506">
    <property type="entry name" value="DUF312_ALF"/>
</dbReference>
<dbReference type="Proteomes" id="UP000287547">
    <property type="component" value="Unassembled WGS sequence"/>
</dbReference>
<proteinExistence type="predicted"/>